<dbReference type="SUPFAM" id="SSF109854">
    <property type="entry name" value="DinB/YfiT-like putative metalloenzymes"/>
    <property type="match status" value="1"/>
</dbReference>
<name>A0A841BHI1_9PSEU</name>
<dbReference type="RefSeq" id="WP_184904744.1">
    <property type="nucleotide sequence ID" value="NZ_JACHMX010000001.1"/>
</dbReference>
<dbReference type="Pfam" id="PF11716">
    <property type="entry name" value="MDMPI_N"/>
    <property type="match status" value="1"/>
</dbReference>
<dbReference type="GO" id="GO:0046872">
    <property type="term" value="F:metal ion binding"/>
    <property type="evidence" value="ECO:0007669"/>
    <property type="project" value="InterPro"/>
</dbReference>
<accession>A0A841BHI1</accession>
<dbReference type="EMBL" id="JACHMX010000001">
    <property type="protein sequence ID" value="MBB5858093.1"/>
    <property type="molecule type" value="Genomic_DNA"/>
</dbReference>
<dbReference type="AlphaFoldDB" id="A0A841BHI1"/>
<dbReference type="InterPro" id="IPR034660">
    <property type="entry name" value="DinB/YfiT-like"/>
</dbReference>
<dbReference type="InterPro" id="IPR024344">
    <property type="entry name" value="MDMPI_metal-binding"/>
</dbReference>
<dbReference type="InterPro" id="IPR017517">
    <property type="entry name" value="Maleyloyr_isom"/>
</dbReference>
<keyword evidence="3" id="KW-1185">Reference proteome</keyword>
<reference evidence="2 3" key="1">
    <citation type="submission" date="2020-08" db="EMBL/GenBank/DDBJ databases">
        <title>Sequencing the genomes of 1000 actinobacteria strains.</title>
        <authorList>
            <person name="Klenk H.-P."/>
        </authorList>
    </citation>
    <scope>NUCLEOTIDE SEQUENCE [LARGE SCALE GENOMIC DNA]</scope>
    <source>
        <strain evidence="2 3">DSM 45272</strain>
    </source>
</reference>
<dbReference type="Gene3D" id="1.20.120.450">
    <property type="entry name" value="dinb family like domain"/>
    <property type="match status" value="1"/>
</dbReference>
<dbReference type="NCBIfam" id="TIGR03083">
    <property type="entry name" value="maleylpyruvate isomerase family mycothiol-dependent enzyme"/>
    <property type="match status" value="1"/>
</dbReference>
<organism evidence="2 3">
    <name type="scientific">Amycolatopsis umgeniensis</name>
    <dbReference type="NCBI Taxonomy" id="336628"/>
    <lineage>
        <taxon>Bacteria</taxon>
        <taxon>Bacillati</taxon>
        <taxon>Actinomycetota</taxon>
        <taxon>Actinomycetes</taxon>
        <taxon>Pseudonocardiales</taxon>
        <taxon>Pseudonocardiaceae</taxon>
        <taxon>Amycolatopsis</taxon>
    </lineage>
</organism>
<evidence type="ECO:0000259" key="1">
    <source>
        <dbReference type="Pfam" id="PF11716"/>
    </source>
</evidence>
<evidence type="ECO:0000313" key="2">
    <source>
        <dbReference type="EMBL" id="MBB5858093.1"/>
    </source>
</evidence>
<evidence type="ECO:0000313" key="3">
    <source>
        <dbReference type="Proteomes" id="UP000580861"/>
    </source>
</evidence>
<dbReference type="Proteomes" id="UP000580861">
    <property type="component" value="Unassembled WGS sequence"/>
</dbReference>
<proteinExistence type="predicted"/>
<feature type="domain" description="Mycothiol-dependent maleylpyruvate isomerase metal-binding" evidence="1">
    <location>
        <begin position="9"/>
        <end position="93"/>
    </location>
</feature>
<protein>
    <submittedName>
        <fullName evidence="2">Uncharacterized protein (TIGR03083 family)</fullName>
    </submittedName>
</protein>
<gene>
    <name evidence="2" type="ORF">HDA45_008180</name>
</gene>
<sequence>MDTVARLAREERADFAAFLRTLSPLHWDEPTLCSEWTVREVVAHVVDYDALRLRDLFGQALRAGLRLNRMNALGVARKPDRTPDELIARIEEHLEPRGLTSAFGGRVALLDGLIHHQDIRRPLGFPREVPPDRLRHALAFALHAPPIKAGRRARGLRLVATDLGWSTGSGPEVHGRGEALLLTIAGRVAALGDVSGPGAAILASRMDGRPTAG</sequence>
<comment type="caution">
    <text evidence="2">The sequence shown here is derived from an EMBL/GenBank/DDBJ whole genome shotgun (WGS) entry which is preliminary data.</text>
</comment>